<dbReference type="EMBL" id="QUSX01000002">
    <property type="protein sequence ID" value="RRQ48839.1"/>
    <property type="molecule type" value="Genomic_DNA"/>
</dbReference>
<feature type="transmembrane region" description="Helical" evidence="5">
    <location>
        <begin position="89"/>
        <end position="113"/>
    </location>
</feature>
<dbReference type="RefSeq" id="WP_125223561.1">
    <property type="nucleotide sequence ID" value="NZ_QUSX01000002.1"/>
</dbReference>
<feature type="transmembrane region" description="Helical" evidence="5">
    <location>
        <begin position="55"/>
        <end position="77"/>
    </location>
</feature>
<organism evidence="6 7">
    <name type="scientific">Maribacter algicola</name>
    <dbReference type="NCBI Taxonomy" id="2498892"/>
    <lineage>
        <taxon>Bacteria</taxon>
        <taxon>Pseudomonadati</taxon>
        <taxon>Bacteroidota</taxon>
        <taxon>Flavobacteriia</taxon>
        <taxon>Flavobacteriales</taxon>
        <taxon>Flavobacteriaceae</taxon>
        <taxon>Maribacter</taxon>
    </lineage>
</organism>
<feature type="transmembrane region" description="Helical" evidence="5">
    <location>
        <begin position="125"/>
        <end position="145"/>
    </location>
</feature>
<feature type="transmembrane region" description="Helical" evidence="5">
    <location>
        <begin position="157"/>
        <end position="174"/>
    </location>
</feature>
<accession>A0A3R8WF64</accession>
<evidence type="ECO:0000256" key="3">
    <source>
        <dbReference type="ARBA" id="ARBA00022989"/>
    </source>
</evidence>
<dbReference type="InterPro" id="IPR002797">
    <property type="entry name" value="Polysacc_synth"/>
</dbReference>
<comment type="caution">
    <text evidence="6">The sequence shown here is derived from an EMBL/GenBank/DDBJ whole genome shotgun (WGS) entry which is preliminary data.</text>
</comment>
<reference evidence="7" key="1">
    <citation type="submission" date="2018-12" db="EMBL/GenBank/DDBJ databases">
        <title>Maribacter lutimaris sp. nov., isolated from marine sediment.</title>
        <authorList>
            <person name="Kim K.K."/>
        </authorList>
    </citation>
    <scope>NUCLEOTIDE SEQUENCE [LARGE SCALE GENOMIC DNA]</scope>
    <source>
        <strain evidence="7">PoM-212</strain>
    </source>
</reference>
<proteinExistence type="predicted"/>
<dbReference type="OrthoDB" id="9770347at2"/>
<keyword evidence="2 5" id="KW-0812">Transmembrane</keyword>
<keyword evidence="3 5" id="KW-1133">Transmembrane helix</keyword>
<feature type="transmembrane region" description="Helical" evidence="5">
    <location>
        <begin position="180"/>
        <end position="201"/>
    </location>
</feature>
<evidence type="ECO:0000313" key="6">
    <source>
        <dbReference type="EMBL" id="RRQ48839.1"/>
    </source>
</evidence>
<feature type="transmembrane region" description="Helical" evidence="5">
    <location>
        <begin position="267"/>
        <end position="284"/>
    </location>
</feature>
<keyword evidence="7" id="KW-1185">Reference proteome</keyword>
<evidence type="ECO:0000256" key="5">
    <source>
        <dbReference type="SAM" id="Phobius"/>
    </source>
</evidence>
<feature type="transmembrane region" description="Helical" evidence="5">
    <location>
        <begin position="21"/>
        <end position="43"/>
    </location>
</feature>
<dbReference type="AlphaFoldDB" id="A0A3R8WF64"/>
<gene>
    <name evidence="6" type="ORF">DZC72_14325</name>
</gene>
<dbReference type="Pfam" id="PF01943">
    <property type="entry name" value="Polysacc_synt"/>
    <property type="match status" value="1"/>
</dbReference>
<dbReference type="Proteomes" id="UP000286990">
    <property type="component" value="Unassembled WGS sequence"/>
</dbReference>
<dbReference type="InterPro" id="IPR052556">
    <property type="entry name" value="PolySynth_Transporter"/>
</dbReference>
<feature type="transmembrane region" description="Helical" evidence="5">
    <location>
        <begin position="304"/>
        <end position="325"/>
    </location>
</feature>
<feature type="transmembrane region" description="Helical" evidence="5">
    <location>
        <begin position="221"/>
        <end position="239"/>
    </location>
</feature>
<dbReference type="GO" id="GO:0016020">
    <property type="term" value="C:membrane"/>
    <property type="evidence" value="ECO:0007669"/>
    <property type="project" value="UniProtKB-SubCell"/>
</dbReference>
<dbReference type="PANTHER" id="PTHR43424">
    <property type="entry name" value="LOCUS PUTATIVE PROTEIN 1-RELATED"/>
    <property type="match status" value="1"/>
</dbReference>
<evidence type="ECO:0000256" key="2">
    <source>
        <dbReference type="ARBA" id="ARBA00022692"/>
    </source>
</evidence>
<evidence type="ECO:0000256" key="4">
    <source>
        <dbReference type="ARBA" id="ARBA00023136"/>
    </source>
</evidence>
<dbReference type="PANTHER" id="PTHR43424:SF1">
    <property type="entry name" value="LOCUS PUTATIVE PROTEIN 1-RELATED"/>
    <property type="match status" value="1"/>
</dbReference>
<sequence>MIAKLKKITAEIGFKRYFKNTVWVFGGKVLQIISAIFIGAWVARYLGPDQLGILSYSQSLIALFLALSTLGLNGILVRELVNRPEKKNVLLGTSLILQTCGSIFLMLLLVYFVYSFEENELTRKIIIILGSATFFDSFTVITLYFQSTVESKFTVRINIAVLLISAFVKIFLILSKAPLIFFVILILAESILTTIGLIWLYTNKGLTLFNWSFSKKIAKKLLKDSWPLILSGIIVSIYMKVDQIMIKEMMNTAYVGQYSAAVRLSEAWYFIPSVISTSLFPAIVNAKKRSEELYYERLQKLYDLMTLFSISIALPMTFLSGWLIKILYGEAYFLSGDVLSLHIWAGVFVFLGVSREGWILSENLQRYTMVYLGLGMICNILLNLFLIPGYGIIGAAAATLIAQAVSVLIAPALFKSTRISFVMMIKSLTFYSIFSRITLNKEIK</sequence>
<feature type="transmembrane region" description="Helical" evidence="5">
    <location>
        <begin position="331"/>
        <end position="354"/>
    </location>
</feature>
<evidence type="ECO:0000313" key="7">
    <source>
        <dbReference type="Proteomes" id="UP000286990"/>
    </source>
</evidence>
<keyword evidence="4 5" id="KW-0472">Membrane</keyword>
<feature type="transmembrane region" description="Helical" evidence="5">
    <location>
        <begin position="366"/>
        <end position="386"/>
    </location>
</feature>
<evidence type="ECO:0000256" key="1">
    <source>
        <dbReference type="ARBA" id="ARBA00004141"/>
    </source>
</evidence>
<dbReference type="CDD" id="cd13128">
    <property type="entry name" value="MATE_Wzx_like"/>
    <property type="match status" value="1"/>
</dbReference>
<name>A0A3R8WF64_9FLAO</name>
<feature type="transmembrane region" description="Helical" evidence="5">
    <location>
        <begin position="392"/>
        <end position="414"/>
    </location>
</feature>
<protein>
    <submittedName>
        <fullName evidence="6">Flippase</fullName>
    </submittedName>
</protein>
<comment type="subcellular location">
    <subcellularLocation>
        <location evidence="1">Membrane</location>
        <topology evidence="1">Multi-pass membrane protein</topology>
    </subcellularLocation>
</comment>